<dbReference type="AlphaFoldDB" id="A0A5J9WLK8"/>
<feature type="compositionally biased region" description="Basic and acidic residues" evidence="1">
    <location>
        <begin position="15"/>
        <end position="24"/>
    </location>
</feature>
<dbReference type="EMBL" id="RWGY01000002">
    <property type="protein sequence ID" value="TVU49109.1"/>
    <property type="molecule type" value="Genomic_DNA"/>
</dbReference>
<keyword evidence="3" id="KW-1185">Reference proteome</keyword>
<evidence type="ECO:0000313" key="3">
    <source>
        <dbReference type="Proteomes" id="UP000324897"/>
    </source>
</evidence>
<name>A0A5J9WLK8_9POAL</name>
<feature type="non-terminal residue" evidence="2">
    <location>
        <position position="1"/>
    </location>
</feature>
<protein>
    <submittedName>
        <fullName evidence="2">Uncharacterized protein</fullName>
    </submittedName>
</protein>
<feature type="region of interest" description="Disordered" evidence="1">
    <location>
        <begin position="1"/>
        <end position="30"/>
    </location>
</feature>
<dbReference type="Proteomes" id="UP000324897">
    <property type="component" value="Chromosome 6"/>
</dbReference>
<gene>
    <name evidence="2" type="ORF">EJB05_00401</name>
</gene>
<reference evidence="2 3" key="1">
    <citation type="journal article" date="2019" name="Sci. Rep.">
        <title>A high-quality genome of Eragrostis curvula grass provides insights into Poaceae evolution and supports new strategies to enhance forage quality.</title>
        <authorList>
            <person name="Carballo J."/>
            <person name="Santos B.A.C.M."/>
            <person name="Zappacosta D."/>
            <person name="Garbus I."/>
            <person name="Selva J.P."/>
            <person name="Gallo C.A."/>
            <person name="Diaz A."/>
            <person name="Albertini E."/>
            <person name="Caccamo M."/>
            <person name="Echenique V."/>
        </authorList>
    </citation>
    <scope>NUCLEOTIDE SEQUENCE [LARGE SCALE GENOMIC DNA]</scope>
    <source>
        <strain evidence="3">cv. Victoria</strain>
        <tissue evidence="2">Leaf</tissue>
    </source>
</reference>
<proteinExistence type="predicted"/>
<sequence>VEDATAPPTVTTTELRGRDDRVSRQSDGALKHIGAQTNSSVFHFEEDYCRRGKNALCILHSGVAIAKFMSLF</sequence>
<evidence type="ECO:0000313" key="2">
    <source>
        <dbReference type="EMBL" id="TVU49109.1"/>
    </source>
</evidence>
<comment type="caution">
    <text evidence="2">The sequence shown here is derived from an EMBL/GenBank/DDBJ whole genome shotgun (WGS) entry which is preliminary data.</text>
</comment>
<evidence type="ECO:0000256" key="1">
    <source>
        <dbReference type="SAM" id="MobiDB-lite"/>
    </source>
</evidence>
<organism evidence="2 3">
    <name type="scientific">Eragrostis curvula</name>
    <name type="common">weeping love grass</name>
    <dbReference type="NCBI Taxonomy" id="38414"/>
    <lineage>
        <taxon>Eukaryota</taxon>
        <taxon>Viridiplantae</taxon>
        <taxon>Streptophyta</taxon>
        <taxon>Embryophyta</taxon>
        <taxon>Tracheophyta</taxon>
        <taxon>Spermatophyta</taxon>
        <taxon>Magnoliopsida</taxon>
        <taxon>Liliopsida</taxon>
        <taxon>Poales</taxon>
        <taxon>Poaceae</taxon>
        <taxon>PACMAD clade</taxon>
        <taxon>Chloridoideae</taxon>
        <taxon>Eragrostideae</taxon>
        <taxon>Eragrostidinae</taxon>
        <taxon>Eragrostis</taxon>
    </lineage>
</organism>
<dbReference type="Gramene" id="TVU49109">
    <property type="protein sequence ID" value="TVU49109"/>
    <property type="gene ID" value="EJB05_00401"/>
</dbReference>
<accession>A0A5J9WLK8</accession>